<dbReference type="Gene3D" id="2.30.110.10">
    <property type="entry name" value="Electron Transport, Fmn-binding Protein, Chain A"/>
    <property type="match status" value="1"/>
</dbReference>
<accession>A0A940S438</accession>
<dbReference type="InterPro" id="IPR052019">
    <property type="entry name" value="F420H2_bilvrd_red/Heme_oxyg"/>
</dbReference>
<gene>
    <name evidence="3" type="ORF">J5474_14520</name>
</gene>
<dbReference type="Proteomes" id="UP000675940">
    <property type="component" value="Unassembled WGS sequence"/>
</dbReference>
<comment type="caution">
    <text evidence="3">The sequence shown here is derived from an EMBL/GenBank/DDBJ whole genome shotgun (WGS) entry which is preliminary data.</text>
</comment>
<dbReference type="PANTHER" id="PTHR35176:SF6">
    <property type="entry name" value="HEME OXYGENASE HI_0854-RELATED"/>
    <property type="match status" value="1"/>
</dbReference>
<dbReference type="AlphaFoldDB" id="A0A940S438"/>
<dbReference type="InterPro" id="IPR012349">
    <property type="entry name" value="Split_barrel_FMN-bd"/>
</dbReference>
<dbReference type="GO" id="GO:0016627">
    <property type="term" value="F:oxidoreductase activity, acting on the CH-CH group of donors"/>
    <property type="evidence" value="ECO:0007669"/>
    <property type="project" value="TreeGrafter"/>
</dbReference>
<dbReference type="PANTHER" id="PTHR35176">
    <property type="entry name" value="HEME OXYGENASE HI_0854-RELATED"/>
    <property type="match status" value="1"/>
</dbReference>
<reference evidence="3" key="1">
    <citation type="submission" date="2021-03" db="EMBL/GenBank/DDBJ databases">
        <title>Sagittula salina sp. nov. strain M10.9X isolated from the marine waste.</title>
        <authorList>
            <person name="Satari L."/>
            <person name="Molina-Menor E."/>
            <person name="Vidal-Verdu A."/>
            <person name="Pascual J."/>
            <person name="Pereto J."/>
            <person name="Porcar M."/>
        </authorList>
    </citation>
    <scope>NUCLEOTIDE SEQUENCE</scope>
    <source>
        <strain evidence="3">M10.9X</strain>
    </source>
</reference>
<feature type="domain" description="Pyridoxamine 5'-phosphate oxidase N-terminal" evidence="2">
    <location>
        <begin position="10"/>
        <end position="134"/>
    </location>
</feature>
<dbReference type="SUPFAM" id="SSF50475">
    <property type="entry name" value="FMN-binding split barrel"/>
    <property type="match status" value="1"/>
</dbReference>
<evidence type="ECO:0000313" key="3">
    <source>
        <dbReference type="EMBL" id="MBP0483694.1"/>
    </source>
</evidence>
<organism evidence="3 4">
    <name type="scientific">Sagittula salina</name>
    <dbReference type="NCBI Taxonomy" id="2820268"/>
    <lineage>
        <taxon>Bacteria</taxon>
        <taxon>Pseudomonadati</taxon>
        <taxon>Pseudomonadota</taxon>
        <taxon>Alphaproteobacteria</taxon>
        <taxon>Rhodobacterales</taxon>
        <taxon>Roseobacteraceae</taxon>
        <taxon>Sagittula</taxon>
    </lineage>
</organism>
<evidence type="ECO:0000313" key="4">
    <source>
        <dbReference type="Proteomes" id="UP000675940"/>
    </source>
</evidence>
<dbReference type="InterPro" id="IPR011576">
    <property type="entry name" value="Pyridox_Oxase_N"/>
</dbReference>
<keyword evidence="4" id="KW-1185">Reference proteome</keyword>
<dbReference type="RefSeq" id="WP_209361646.1">
    <property type="nucleotide sequence ID" value="NZ_JAGISH010000008.1"/>
</dbReference>
<dbReference type="EMBL" id="JAGISH010000008">
    <property type="protein sequence ID" value="MBP0483694.1"/>
    <property type="molecule type" value="Genomic_DNA"/>
</dbReference>
<dbReference type="GO" id="GO:0005829">
    <property type="term" value="C:cytosol"/>
    <property type="evidence" value="ECO:0007669"/>
    <property type="project" value="TreeGrafter"/>
</dbReference>
<evidence type="ECO:0000259" key="2">
    <source>
        <dbReference type="Pfam" id="PF01243"/>
    </source>
</evidence>
<name>A0A940S438_9RHOB</name>
<dbReference type="GO" id="GO:0070967">
    <property type="term" value="F:coenzyme F420 binding"/>
    <property type="evidence" value="ECO:0007669"/>
    <property type="project" value="TreeGrafter"/>
</dbReference>
<dbReference type="Pfam" id="PF01243">
    <property type="entry name" value="PNPOx_N"/>
    <property type="match status" value="1"/>
</dbReference>
<keyword evidence="1" id="KW-0560">Oxidoreductase</keyword>
<sequence length="156" mass="17188">MPHPFDASDVLDLPLMAFLGTTEADGAPRTAPVWYLWEDGALWMPGSAGGSSVLRIGRDPRVSVEIVDYDNAGGILKHLGLRGRASVGPMQADRFRRLLARYLGPEDDWNPWFIGEIARIDDPDGRLIRLEPDSLFTNNVSYFRTGPVLATHTSPA</sequence>
<evidence type="ECO:0000256" key="1">
    <source>
        <dbReference type="ARBA" id="ARBA00023002"/>
    </source>
</evidence>
<protein>
    <submittedName>
        <fullName evidence="3">Pyridoxamine 5'-phosphate oxidase family protein</fullName>
    </submittedName>
</protein>
<proteinExistence type="predicted"/>